<dbReference type="AlphaFoldDB" id="A0A6A6USU2"/>
<organism evidence="1 2">
    <name type="scientific">Microthyrium microscopicum</name>
    <dbReference type="NCBI Taxonomy" id="703497"/>
    <lineage>
        <taxon>Eukaryota</taxon>
        <taxon>Fungi</taxon>
        <taxon>Dikarya</taxon>
        <taxon>Ascomycota</taxon>
        <taxon>Pezizomycotina</taxon>
        <taxon>Dothideomycetes</taxon>
        <taxon>Dothideomycetes incertae sedis</taxon>
        <taxon>Microthyriales</taxon>
        <taxon>Microthyriaceae</taxon>
        <taxon>Microthyrium</taxon>
    </lineage>
</organism>
<sequence>MVQFLDLPGEIRNKIYGEYFRTHELWNSRYWVNVVCNDNPWGHRGAGLEEFMPCTLFLINKQIREESRSLWFTTILPNDARFQFDAPSEYTDFLKRIPKEYHHHVHGKITYWIDTVVDDDDVSDDEAELDSDDEDYERPDEIYGYQRIDWKRPMKKSIAFMRDCVEKMDDDQYEINVFPKRVSDIDEQTLEPDYKALDDDMDEWNFHLNCEAGWGLELQLYPDNDERGLHFMLEGNLAKFPFMEEFLDLGFEEKDLNFDSSFPPNALPRYTTK</sequence>
<evidence type="ECO:0008006" key="3">
    <source>
        <dbReference type="Google" id="ProtNLM"/>
    </source>
</evidence>
<accession>A0A6A6USU2</accession>
<evidence type="ECO:0000313" key="2">
    <source>
        <dbReference type="Proteomes" id="UP000799302"/>
    </source>
</evidence>
<dbReference type="Proteomes" id="UP000799302">
    <property type="component" value="Unassembled WGS sequence"/>
</dbReference>
<dbReference type="EMBL" id="MU004230">
    <property type="protein sequence ID" value="KAF2674826.1"/>
    <property type="molecule type" value="Genomic_DNA"/>
</dbReference>
<proteinExistence type="predicted"/>
<protein>
    <recommendedName>
        <fullName evidence="3">F-box domain-containing protein</fullName>
    </recommendedName>
</protein>
<name>A0A6A6USU2_9PEZI</name>
<reference evidence="1" key="1">
    <citation type="journal article" date="2020" name="Stud. Mycol.">
        <title>101 Dothideomycetes genomes: a test case for predicting lifestyles and emergence of pathogens.</title>
        <authorList>
            <person name="Haridas S."/>
            <person name="Albert R."/>
            <person name="Binder M."/>
            <person name="Bloem J."/>
            <person name="Labutti K."/>
            <person name="Salamov A."/>
            <person name="Andreopoulos B."/>
            <person name="Baker S."/>
            <person name="Barry K."/>
            <person name="Bills G."/>
            <person name="Bluhm B."/>
            <person name="Cannon C."/>
            <person name="Castanera R."/>
            <person name="Culley D."/>
            <person name="Daum C."/>
            <person name="Ezra D."/>
            <person name="Gonzalez J."/>
            <person name="Henrissat B."/>
            <person name="Kuo A."/>
            <person name="Liang C."/>
            <person name="Lipzen A."/>
            <person name="Lutzoni F."/>
            <person name="Magnuson J."/>
            <person name="Mondo S."/>
            <person name="Nolan M."/>
            <person name="Ohm R."/>
            <person name="Pangilinan J."/>
            <person name="Park H.-J."/>
            <person name="Ramirez L."/>
            <person name="Alfaro M."/>
            <person name="Sun H."/>
            <person name="Tritt A."/>
            <person name="Yoshinaga Y."/>
            <person name="Zwiers L.-H."/>
            <person name="Turgeon B."/>
            <person name="Goodwin S."/>
            <person name="Spatafora J."/>
            <person name="Crous P."/>
            <person name="Grigoriev I."/>
        </authorList>
    </citation>
    <scope>NUCLEOTIDE SEQUENCE</scope>
    <source>
        <strain evidence="1">CBS 115976</strain>
    </source>
</reference>
<keyword evidence="2" id="KW-1185">Reference proteome</keyword>
<gene>
    <name evidence="1" type="ORF">BT63DRAFT_449818</name>
</gene>
<evidence type="ECO:0000313" key="1">
    <source>
        <dbReference type="EMBL" id="KAF2674826.1"/>
    </source>
</evidence>